<evidence type="ECO:0000256" key="5">
    <source>
        <dbReference type="ARBA" id="ARBA00022679"/>
    </source>
</evidence>
<dbReference type="InterPro" id="IPR020618">
    <property type="entry name" value="Adenyl_kinase_AK6"/>
</dbReference>
<dbReference type="EC" id="2.7.4.3" evidence="10"/>
<dbReference type="AlphaFoldDB" id="A0AA36HER3"/>
<feature type="binding site" evidence="10">
    <location>
        <position position="274"/>
    </location>
    <ligand>
        <name>ATP</name>
        <dbReference type="ChEBI" id="CHEBI:30616"/>
    </ligand>
</feature>
<evidence type="ECO:0000256" key="7">
    <source>
        <dbReference type="ARBA" id="ARBA00022777"/>
    </source>
</evidence>
<sequence>MSTRKLKLIGFNKDFVDYDDDNDYKDFFTNIDAMYFKKKSKGWWDEVKKEENEQKWMEEIDKYITECGVTVDTAKSRKVVANAVLDTIINKKYNAEDNVHNLTSAIYLEKEAARLAQSQNKQNPLNLIDYSSPEFATKVKDLCHFLGIANHPDPVVSLKAACIFIAENLNEEVVKERNAEHKSGKPANIFDLRSFPIDLPDQKDGAVNAAGRILRLLNIEVLRNTQTSVNETLVAIQNLTIDQTKKPAMKQMSAETRRRPNILITGTPGTGKSTLGQEIANRLQFDFIEVGKEVREHGLVEEFDPQLNCHVLDEEKLLDHMEDRMNSDNGGVIVDYHGVDFFPERWFDFVIVLRCSNTLLYDRLEQRGYDPHKIRENIECEIFGSLLEEAKDSYKEDIIHELKSETVDQMHANVDYKNHVQMCQMWQRIRYGVRWRPSERLALAVRALDLKSVKSIAISMDPLYPGNLSLRTFWHSIVSPKARLTNPALKVTTEIRNDRRPPFFIATLDTGKKLHFNTDNMPAMDLIMRFNKLLGNPELGKSGTRPRPKL</sequence>
<dbReference type="GO" id="GO:0005634">
    <property type="term" value="C:nucleus"/>
    <property type="evidence" value="ECO:0007669"/>
    <property type="project" value="UniProtKB-SubCell"/>
</dbReference>
<dbReference type="EMBL" id="CATQJL010000316">
    <property type="protein sequence ID" value="CAJ0608618.1"/>
    <property type="molecule type" value="Genomic_DNA"/>
</dbReference>
<comment type="subunit">
    <text evidence="10">Monomer and homodimer. Interacts with small ribosomal subunit protein uS11. Not a structural component of 43S pre-ribosomes, but transiently interacts with them by binding to uS11.</text>
</comment>
<comment type="catalytic activity">
    <reaction evidence="1 10">
        <text>AMP + ATP = 2 ADP</text>
        <dbReference type="Rhea" id="RHEA:12973"/>
        <dbReference type="ChEBI" id="CHEBI:30616"/>
        <dbReference type="ChEBI" id="CHEBI:456215"/>
        <dbReference type="ChEBI" id="CHEBI:456216"/>
        <dbReference type="EC" id="2.7.4.3"/>
    </reaction>
</comment>
<dbReference type="InterPro" id="IPR027417">
    <property type="entry name" value="P-loop_NTPase"/>
</dbReference>
<feature type="binding site" evidence="10">
    <location>
        <position position="273"/>
    </location>
    <ligand>
        <name>ATP</name>
        <dbReference type="ChEBI" id="CHEBI:30616"/>
    </ligand>
</feature>
<keyword evidence="5 10" id="KW-0808">Transferase</keyword>
<comment type="function">
    <text evidence="10">Broad-specificity nucleoside monophosphate (NMP) kinase that catalyzes the reversible transfer of the terminal phosphate group between nucleoside triphosphates and monophosphates. Has also ATPase activity. Involved in the late cytoplasmic maturation steps of the 40S ribosomal particles, specifically 18S rRNA maturation. While NMP activity is not required for ribosome maturation, ATPase activity is. Associates transiently with small ribosomal subunit protein uS11. ATP hydrolysis breaks the interaction with uS11. May temporarily remove uS11 from the ribosome to enable a conformational change of the ribosomal RNA that is needed for the final maturation step of the small ribosomal subunit. Its NMP activity may have a role in nuclear energy homeostasis.</text>
</comment>
<protein>
    <recommendedName>
        <fullName evidence="10">Adenylate kinase isoenzyme 6 homolog</fullName>
        <shortName evidence="10">AK6</shortName>
        <ecNumber evidence="10">2.7.4.3</ecNumber>
    </recommendedName>
    <alternativeName>
        <fullName evidence="10">Dual activity adenylate kinase/ATPase</fullName>
        <shortName evidence="10">AK/ATPase</shortName>
    </alternativeName>
</protein>
<keyword evidence="8 10" id="KW-0067">ATP-binding</keyword>
<evidence type="ECO:0000256" key="6">
    <source>
        <dbReference type="ARBA" id="ARBA00022741"/>
    </source>
</evidence>
<dbReference type="GO" id="GO:0005524">
    <property type="term" value="F:ATP binding"/>
    <property type="evidence" value="ECO:0007669"/>
    <property type="project" value="UniProtKB-KW"/>
</dbReference>
<organism evidence="11 12">
    <name type="scientific">Cylicocyclus nassatus</name>
    <name type="common">Nematode worm</name>
    <dbReference type="NCBI Taxonomy" id="53992"/>
    <lineage>
        <taxon>Eukaryota</taxon>
        <taxon>Metazoa</taxon>
        <taxon>Ecdysozoa</taxon>
        <taxon>Nematoda</taxon>
        <taxon>Chromadorea</taxon>
        <taxon>Rhabditida</taxon>
        <taxon>Rhabditina</taxon>
        <taxon>Rhabditomorpha</taxon>
        <taxon>Strongyloidea</taxon>
        <taxon>Strongylidae</taxon>
        <taxon>Cylicocyclus</taxon>
    </lineage>
</organism>
<evidence type="ECO:0000313" key="11">
    <source>
        <dbReference type="EMBL" id="CAJ0608618.1"/>
    </source>
</evidence>
<feature type="region of interest" description="LID" evidence="10">
    <location>
        <begin position="366"/>
        <end position="376"/>
    </location>
</feature>
<dbReference type="Proteomes" id="UP001176961">
    <property type="component" value="Unassembled WGS sequence"/>
</dbReference>
<feature type="binding site" evidence="10">
    <location>
        <position position="269"/>
    </location>
    <ligand>
        <name>ATP</name>
        <dbReference type="ChEBI" id="CHEBI:30616"/>
    </ligand>
</feature>
<gene>
    <name evidence="11" type="ORF">CYNAS_LOCUS20601</name>
</gene>
<feature type="binding site" evidence="10">
    <location>
        <position position="367"/>
    </location>
    <ligand>
        <name>ATP</name>
        <dbReference type="ChEBI" id="CHEBI:30616"/>
    </ligand>
</feature>
<keyword evidence="9 10" id="KW-0539">Nucleus</keyword>
<keyword evidence="12" id="KW-1185">Reference proteome</keyword>
<name>A0AA36HER3_CYLNA</name>
<comment type="similarity">
    <text evidence="10">Belongs to the adenylate kinase family. AK6 subfamily.</text>
</comment>
<dbReference type="FunFam" id="3.40.50.300:FF:000372">
    <property type="entry name" value="Adenylate kinase isoenzyme 6 homolog"/>
    <property type="match status" value="1"/>
</dbReference>
<dbReference type="InterPro" id="IPR019265">
    <property type="entry name" value="RTRAF"/>
</dbReference>
<feature type="region of interest" description="NMPbind" evidence="10">
    <location>
        <begin position="289"/>
        <end position="312"/>
    </location>
</feature>
<dbReference type="PANTHER" id="PTHR12595">
    <property type="entry name" value="POS9-ACTIVATING FACTOR FAP7-RELATED"/>
    <property type="match status" value="1"/>
</dbReference>
<comment type="subcellular location">
    <subcellularLocation>
        <location evidence="10">Cytoplasm</location>
    </subcellularLocation>
    <subcellularLocation>
        <location evidence="10">Nucleus</location>
    </subcellularLocation>
</comment>
<dbReference type="Gene3D" id="3.40.30.10">
    <property type="entry name" value="Glutaredoxin"/>
    <property type="match status" value="1"/>
</dbReference>
<keyword evidence="7 10" id="KW-0418">Kinase</keyword>
<comment type="caution">
    <text evidence="11">The sequence shown here is derived from an EMBL/GenBank/DDBJ whole genome shotgun (WGS) entry which is preliminary data.</text>
</comment>
<keyword evidence="3 10" id="KW-0690">Ribosome biogenesis</keyword>
<evidence type="ECO:0000256" key="8">
    <source>
        <dbReference type="ARBA" id="ARBA00022840"/>
    </source>
</evidence>
<dbReference type="SUPFAM" id="SSF52540">
    <property type="entry name" value="P-loop containing nucleoside triphosphate hydrolases"/>
    <property type="match status" value="2"/>
</dbReference>
<evidence type="ECO:0000256" key="9">
    <source>
        <dbReference type="ARBA" id="ARBA00023242"/>
    </source>
</evidence>
<dbReference type="HAMAP" id="MF_00039">
    <property type="entry name" value="Adenylate_kinase_AK6"/>
    <property type="match status" value="1"/>
</dbReference>
<feature type="binding site" evidence="10">
    <location>
        <position position="271"/>
    </location>
    <ligand>
        <name>ATP</name>
        <dbReference type="ChEBI" id="CHEBI:30616"/>
    </ligand>
</feature>
<dbReference type="GO" id="GO:0016887">
    <property type="term" value="F:ATP hydrolysis activity"/>
    <property type="evidence" value="ECO:0007669"/>
    <property type="project" value="UniProtKB-UniRule"/>
</dbReference>
<dbReference type="Pfam" id="PF13238">
    <property type="entry name" value="AAA_18"/>
    <property type="match status" value="1"/>
</dbReference>
<evidence type="ECO:0000256" key="1">
    <source>
        <dbReference type="ARBA" id="ARBA00000582"/>
    </source>
</evidence>
<keyword evidence="2 10" id="KW-0963">Cytoplasm</keyword>
<dbReference type="PANTHER" id="PTHR12595:SF0">
    <property type="entry name" value="ADENYLATE KINASE ISOENZYME 6"/>
    <property type="match status" value="1"/>
</dbReference>
<dbReference type="Pfam" id="PF10036">
    <property type="entry name" value="RLL"/>
    <property type="match status" value="1"/>
</dbReference>
<evidence type="ECO:0000256" key="10">
    <source>
        <dbReference type="HAMAP-Rule" id="MF_03173"/>
    </source>
</evidence>
<comment type="catalytic activity">
    <reaction evidence="10">
        <text>ATP + H2O = ADP + phosphate + H(+)</text>
        <dbReference type="Rhea" id="RHEA:13065"/>
        <dbReference type="ChEBI" id="CHEBI:15377"/>
        <dbReference type="ChEBI" id="CHEBI:15378"/>
        <dbReference type="ChEBI" id="CHEBI:30616"/>
        <dbReference type="ChEBI" id="CHEBI:43474"/>
        <dbReference type="ChEBI" id="CHEBI:456216"/>
    </reaction>
</comment>
<dbReference type="GO" id="GO:0004017">
    <property type="term" value="F:AMP kinase activity"/>
    <property type="evidence" value="ECO:0007669"/>
    <property type="project" value="UniProtKB-UniRule"/>
</dbReference>
<accession>A0AA36HER3</accession>
<feature type="binding site" evidence="10">
    <location>
        <position position="272"/>
    </location>
    <ligand>
        <name>ATP</name>
        <dbReference type="ChEBI" id="CHEBI:30616"/>
    </ligand>
</feature>
<comment type="caution">
    <text evidence="10">Lacks conserved residue(s) required for the propagation of feature annotation.</text>
</comment>
<proteinExistence type="inferred from homology"/>
<dbReference type="GO" id="GO:0042274">
    <property type="term" value="P:ribosomal small subunit biogenesis"/>
    <property type="evidence" value="ECO:0007669"/>
    <property type="project" value="UniProtKB-UniRule"/>
</dbReference>
<keyword evidence="6 10" id="KW-0547">Nucleotide-binding</keyword>
<evidence type="ECO:0000313" key="12">
    <source>
        <dbReference type="Proteomes" id="UP001176961"/>
    </source>
</evidence>
<reference evidence="11" key="1">
    <citation type="submission" date="2023-07" db="EMBL/GenBank/DDBJ databases">
        <authorList>
            <consortium name="CYATHOMIX"/>
        </authorList>
    </citation>
    <scope>NUCLEOTIDE SEQUENCE</scope>
    <source>
        <strain evidence="11">N/A</strain>
    </source>
</reference>
<keyword evidence="4 10" id="KW-0698">rRNA processing</keyword>
<dbReference type="GO" id="GO:0005737">
    <property type="term" value="C:cytoplasm"/>
    <property type="evidence" value="ECO:0007669"/>
    <property type="project" value="UniProtKB-SubCell"/>
</dbReference>
<evidence type="ECO:0000256" key="4">
    <source>
        <dbReference type="ARBA" id="ARBA00022552"/>
    </source>
</evidence>
<dbReference type="Gene3D" id="3.40.50.300">
    <property type="entry name" value="P-loop containing nucleotide triphosphate hydrolases"/>
    <property type="match status" value="1"/>
</dbReference>
<evidence type="ECO:0000256" key="3">
    <source>
        <dbReference type="ARBA" id="ARBA00022517"/>
    </source>
</evidence>
<dbReference type="GO" id="GO:0006364">
    <property type="term" value="P:rRNA processing"/>
    <property type="evidence" value="ECO:0007669"/>
    <property type="project" value="UniProtKB-KW"/>
</dbReference>
<evidence type="ECO:0000256" key="2">
    <source>
        <dbReference type="ARBA" id="ARBA00022490"/>
    </source>
</evidence>